<evidence type="ECO:0000313" key="2">
    <source>
        <dbReference type="Proteomes" id="UP000381093"/>
    </source>
</evidence>
<dbReference type="Proteomes" id="UP000381093">
    <property type="component" value="Unassembled WGS sequence"/>
</dbReference>
<dbReference type="AlphaFoldDB" id="A0A5E7B9C2"/>
<dbReference type="InterPro" id="IPR014942">
    <property type="entry name" value="AbiEii"/>
</dbReference>
<gene>
    <name evidence="1" type="ORF">PS710_01436</name>
</gene>
<sequence>MNLHSDGALFLELVQVTAQRLQVPEAYIEKDYWVTRALKHLSESPDAAVVVFKGGTALSKAYKLINRFSEDIDLAICFNGHTGNQIKAMIKSAEQVTASGLTRVEGDPRESRHGQFRKAIYQYPGVYPDAELGQVAPHILIETNAFTTPEPTELRPISSLISEVLNVLGKEELVVEHELEAFNVKVLCVQRTLVEKVFSLVRACREPEPAAALRSRIRHIYDICMILRKEEYRKYLLSDEFLVMVGVVATTDRQQFQEGCTWLDLPLSEACLFTMREETWALISGEFSGNFKDMLYDDDLPSDVEVLDVLGLIFEQLESFRAVQIKRRNTRG</sequence>
<dbReference type="EMBL" id="CABVHW010000003">
    <property type="protein sequence ID" value="VVN85214.1"/>
    <property type="molecule type" value="Genomic_DNA"/>
</dbReference>
<protein>
    <recommendedName>
        <fullName evidence="3">Nucleotidyl transferase AbiEii/AbiGii toxin family protein</fullName>
    </recommendedName>
</protein>
<evidence type="ECO:0000313" key="1">
    <source>
        <dbReference type="EMBL" id="VVN85214.1"/>
    </source>
</evidence>
<dbReference type="Pfam" id="PF08843">
    <property type="entry name" value="AbiEii"/>
    <property type="match status" value="1"/>
</dbReference>
<evidence type="ECO:0008006" key="3">
    <source>
        <dbReference type="Google" id="ProtNLM"/>
    </source>
</evidence>
<name>A0A5E7B9C2_PSEFL</name>
<dbReference type="RefSeq" id="WP_191627499.1">
    <property type="nucleotide sequence ID" value="NZ_CABVHW010000003.1"/>
</dbReference>
<dbReference type="Gene3D" id="3.10.450.620">
    <property type="entry name" value="JHP933, nucleotidyltransferase-like core domain"/>
    <property type="match status" value="1"/>
</dbReference>
<accession>A0A5E7B9C2</accession>
<proteinExistence type="predicted"/>
<reference evidence="1 2" key="1">
    <citation type="submission" date="2019-09" db="EMBL/GenBank/DDBJ databases">
        <authorList>
            <person name="Chandra G."/>
            <person name="Truman W A."/>
        </authorList>
    </citation>
    <scope>NUCLEOTIDE SEQUENCE [LARGE SCALE GENOMIC DNA]</scope>
    <source>
        <strain evidence="1">PS710</strain>
    </source>
</reference>
<organism evidence="1 2">
    <name type="scientific">Pseudomonas fluorescens</name>
    <dbReference type="NCBI Taxonomy" id="294"/>
    <lineage>
        <taxon>Bacteria</taxon>
        <taxon>Pseudomonadati</taxon>
        <taxon>Pseudomonadota</taxon>
        <taxon>Gammaproteobacteria</taxon>
        <taxon>Pseudomonadales</taxon>
        <taxon>Pseudomonadaceae</taxon>
        <taxon>Pseudomonas</taxon>
    </lineage>
</organism>